<dbReference type="AlphaFoldDB" id="A0A0E9S9G6"/>
<reference evidence="1" key="1">
    <citation type="submission" date="2014-11" db="EMBL/GenBank/DDBJ databases">
        <authorList>
            <person name="Amaro Gonzalez C."/>
        </authorList>
    </citation>
    <scope>NUCLEOTIDE SEQUENCE</scope>
</reference>
<proteinExistence type="predicted"/>
<reference evidence="1" key="2">
    <citation type="journal article" date="2015" name="Fish Shellfish Immunol.">
        <title>Early steps in the European eel (Anguilla anguilla)-Vibrio vulnificus interaction in the gills: Role of the RtxA13 toxin.</title>
        <authorList>
            <person name="Callol A."/>
            <person name="Pajuelo D."/>
            <person name="Ebbesson L."/>
            <person name="Teles M."/>
            <person name="MacKenzie S."/>
            <person name="Amaro C."/>
        </authorList>
    </citation>
    <scope>NUCLEOTIDE SEQUENCE</scope>
</reference>
<organism evidence="1">
    <name type="scientific">Anguilla anguilla</name>
    <name type="common">European freshwater eel</name>
    <name type="synonym">Muraena anguilla</name>
    <dbReference type="NCBI Taxonomy" id="7936"/>
    <lineage>
        <taxon>Eukaryota</taxon>
        <taxon>Metazoa</taxon>
        <taxon>Chordata</taxon>
        <taxon>Craniata</taxon>
        <taxon>Vertebrata</taxon>
        <taxon>Euteleostomi</taxon>
        <taxon>Actinopterygii</taxon>
        <taxon>Neopterygii</taxon>
        <taxon>Teleostei</taxon>
        <taxon>Anguilliformes</taxon>
        <taxon>Anguillidae</taxon>
        <taxon>Anguilla</taxon>
    </lineage>
</organism>
<dbReference type="EMBL" id="GBXM01070725">
    <property type="protein sequence ID" value="JAH37852.1"/>
    <property type="molecule type" value="Transcribed_RNA"/>
</dbReference>
<protein>
    <submittedName>
        <fullName evidence="1">Uncharacterized protein</fullName>
    </submittedName>
</protein>
<accession>A0A0E9S9G6</accession>
<evidence type="ECO:0000313" key="1">
    <source>
        <dbReference type="EMBL" id="JAH37852.1"/>
    </source>
</evidence>
<sequence length="23" mass="2542">MSEPQTGSAAHVQRMLIDLSQLE</sequence>
<name>A0A0E9S9G6_ANGAN</name>